<comment type="caution">
    <text evidence="2">The sequence shown here is derived from an EMBL/GenBank/DDBJ whole genome shotgun (WGS) entry which is preliminary data.</text>
</comment>
<accession>K1YCI2</accession>
<gene>
    <name evidence="2" type="ORF">ACD_78C00191G0001</name>
</gene>
<evidence type="ECO:0000313" key="2">
    <source>
        <dbReference type="EMBL" id="EKD30008.1"/>
    </source>
</evidence>
<organism evidence="2">
    <name type="scientific">uncultured bacterium</name>
    <name type="common">gcode 4</name>
    <dbReference type="NCBI Taxonomy" id="1234023"/>
    <lineage>
        <taxon>Bacteria</taxon>
        <taxon>environmental samples</taxon>
    </lineage>
</organism>
<reference evidence="2" key="1">
    <citation type="journal article" date="2012" name="Science">
        <title>Fermentation, hydrogen, and sulfur metabolism in multiple uncultivated bacterial phyla.</title>
        <authorList>
            <person name="Wrighton K.C."/>
            <person name="Thomas B.C."/>
            <person name="Sharon I."/>
            <person name="Miller C.S."/>
            <person name="Castelle C.J."/>
            <person name="VerBerkmoes N.C."/>
            <person name="Wilkins M.J."/>
            <person name="Hettich R.L."/>
            <person name="Lipton M.S."/>
            <person name="Williams K.H."/>
            <person name="Long P.E."/>
            <person name="Banfield J.F."/>
        </authorList>
    </citation>
    <scope>NUCLEOTIDE SEQUENCE [LARGE SCALE GENOMIC DNA]</scope>
</reference>
<dbReference type="EMBL" id="AMFJ01034191">
    <property type="protein sequence ID" value="EKD30008.1"/>
    <property type="molecule type" value="Genomic_DNA"/>
</dbReference>
<proteinExistence type="predicted"/>
<feature type="region of interest" description="Disordered" evidence="1">
    <location>
        <begin position="50"/>
        <end position="74"/>
    </location>
</feature>
<feature type="non-terminal residue" evidence="2">
    <location>
        <position position="81"/>
    </location>
</feature>
<dbReference type="AlphaFoldDB" id="K1YCI2"/>
<evidence type="ECO:0000256" key="1">
    <source>
        <dbReference type="SAM" id="MobiDB-lite"/>
    </source>
</evidence>
<feature type="compositionally biased region" description="Pro residues" evidence="1">
    <location>
        <begin position="58"/>
        <end position="70"/>
    </location>
</feature>
<protein>
    <submittedName>
        <fullName evidence="2">Uncharacterized protein</fullName>
    </submittedName>
</protein>
<sequence length="81" mass="8881">MEKIKRQTLGSLRTNSRKLLKRGHQALNGLGNSHLLIISRSWSSITHAPRGKKALYDPCPPPPKSPPNPPDISCNFLAANS</sequence>
<name>K1YCI2_9BACT</name>